<feature type="region of interest" description="Disordered" evidence="7">
    <location>
        <begin position="1"/>
        <end position="37"/>
    </location>
</feature>
<keyword evidence="6" id="KW-0493">Microtubule</keyword>
<dbReference type="PROSITE" id="PS00229">
    <property type="entry name" value="TAU_MAP_1"/>
    <property type="match status" value="3"/>
</dbReference>
<feature type="compositionally biased region" description="Polar residues" evidence="7">
    <location>
        <begin position="230"/>
        <end position="240"/>
    </location>
</feature>
<protein>
    <recommendedName>
        <fullName evidence="6">Microtubule-associated protein</fullName>
    </recommendedName>
</protein>
<reference evidence="8 9" key="1">
    <citation type="journal article" date="2015" name="Genome Biol.">
        <title>Comparative genomics of Steinernema reveals deeply conserved gene regulatory networks.</title>
        <authorList>
            <person name="Dillman A.R."/>
            <person name="Macchietto M."/>
            <person name="Porter C.F."/>
            <person name="Rogers A."/>
            <person name="Williams B."/>
            <person name="Antoshechkin I."/>
            <person name="Lee M.M."/>
            <person name="Goodwin Z."/>
            <person name="Lu X."/>
            <person name="Lewis E.E."/>
            <person name="Goodrich-Blair H."/>
            <person name="Stock S.P."/>
            <person name="Adams B.J."/>
            <person name="Sternberg P.W."/>
            <person name="Mortazavi A."/>
        </authorList>
    </citation>
    <scope>NUCLEOTIDE SEQUENCE [LARGE SCALE GENOMIC DNA]</scope>
    <source>
        <strain evidence="8 9">ALL</strain>
    </source>
</reference>
<dbReference type="GO" id="GO:0031175">
    <property type="term" value="P:neuron projection development"/>
    <property type="evidence" value="ECO:0007669"/>
    <property type="project" value="TreeGrafter"/>
</dbReference>
<dbReference type="Pfam" id="PF00418">
    <property type="entry name" value="Tubulin-binding"/>
    <property type="match status" value="3"/>
</dbReference>
<organism evidence="8 9">
    <name type="scientific">Steinernema carpocapsae</name>
    <name type="common">Entomopathogenic nematode</name>
    <dbReference type="NCBI Taxonomy" id="34508"/>
    <lineage>
        <taxon>Eukaryota</taxon>
        <taxon>Metazoa</taxon>
        <taxon>Ecdysozoa</taxon>
        <taxon>Nematoda</taxon>
        <taxon>Chromadorea</taxon>
        <taxon>Rhabditida</taxon>
        <taxon>Tylenchina</taxon>
        <taxon>Panagrolaimomorpha</taxon>
        <taxon>Strongyloidoidea</taxon>
        <taxon>Steinernematidae</taxon>
        <taxon>Steinernema</taxon>
    </lineage>
</organism>
<feature type="compositionally biased region" description="Low complexity" evidence="7">
    <location>
        <begin position="195"/>
        <end position="204"/>
    </location>
</feature>
<accession>A0A4U5ME72</accession>
<feature type="region of interest" description="Disordered" evidence="7">
    <location>
        <begin position="157"/>
        <end position="251"/>
    </location>
</feature>
<dbReference type="AlphaFoldDB" id="A0A4U5ME72"/>
<evidence type="ECO:0000256" key="3">
    <source>
        <dbReference type="ARBA" id="ARBA00022553"/>
    </source>
</evidence>
<dbReference type="PROSITE" id="PS51491">
    <property type="entry name" value="TAU_MAP_2"/>
    <property type="match status" value="3"/>
</dbReference>
<name>A0A4U5ME72_STECR</name>
<evidence type="ECO:0000256" key="5">
    <source>
        <dbReference type="ARBA" id="ARBA00023212"/>
    </source>
</evidence>
<evidence type="ECO:0000313" key="9">
    <source>
        <dbReference type="Proteomes" id="UP000298663"/>
    </source>
</evidence>
<evidence type="ECO:0000256" key="2">
    <source>
        <dbReference type="ARBA" id="ARBA00022490"/>
    </source>
</evidence>
<comment type="caution">
    <text evidence="8">The sequence shown here is derived from an EMBL/GenBank/DDBJ whole genome shotgun (WGS) entry which is preliminary data.</text>
</comment>
<evidence type="ECO:0000256" key="1">
    <source>
        <dbReference type="ARBA" id="ARBA00004245"/>
    </source>
</evidence>
<reference evidence="8 9" key="2">
    <citation type="journal article" date="2019" name="G3 (Bethesda)">
        <title>Hybrid Assembly of the Genome of the Entomopathogenic Nematode Steinernema carpocapsae Identifies the X-Chromosome.</title>
        <authorList>
            <person name="Serra L."/>
            <person name="Macchietto M."/>
            <person name="Macias-Munoz A."/>
            <person name="McGill C.J."/>
            <person name="Rodriguez I.M."/>
            <person name="Rodriguez B."/>
            <person name="Murad R."/>
            <person name="Mortazavi A."/>
        </authorList>
    </citation>
    <scope>NUCLEOTIDE SEQUENCE [LARGE SCALE GENOMIC DNA]</scope>
    <source>
        <strain evidence="8 9">ALL</strain>
    </source>
</reference>
<dbReference type="OrthoDB" id="9378527at2759"/>
<dbReference type="GO" id="GO:0043005">
    <property type="term" value="C:neuron projection"/>
    <property type="evidence" value="ECO:0007669"/>
    <property type="project" value="TreeGrafter"/>
</dbReference>
<dbReference type="Proteomes" id="UP000298663">
    <property type="component" value="Unassembled WGS sequence"/>
</dbReference>
<keyword evidence="5 6" id="KW-0206">Cytoskeleton</keyword>
<keyword evidence="3" id="KW-0597">Phosphoprotein</keyword>
<evidence type="ECO:0000256" key="6">
    <source>
        <dbReference type="RuleBase" id="RU000686"/>
    </source>
</evidence>
<dbReference type="GO" id="GO:0005874">
    <property type="term" value="C:microtubule"/>
    <property type="evidence" value="ECO:0007669"/>
    <property type="project" value="UniProtKB-KW"/>
</dbReference>
<dbReference type="GO" id="GO:0008017">
    <property type="term" value="F:microtubule binding"/>
    <property type="evidence" value="ECO:0007669"/>
    <property type="project" value="InterPro"/>
</dbReference>
<keyword evidence="2 6" id="KW-0963">Cytoplasm</keyword>
<evidence type="ECO:0000313" key="8">
    <source>
        <dbReference type="EMBL" id="TKR67444.1"/>
    </source>
</evidence>
<sequence>MNSRGRSSSVKPVNGSAIGTPDRQASVPNTPKSNRRYVHVTSKINAKSDHLPQGGNVKIFSEKKTYSVTSKIGSLDNAKHVPGGGKVKIESVKTNFKDVAKPRVNDKGAPVIKASDKKIPIQKLNWKAESKVGSLENAKHVPAGGNVKILNKKTEWKAESKVGSKDNIKHVPGGGDKKIFHQPLKMNGVRSRIESTGSSTTPTRSRSRASTEDKNSGASTPCQVKGGPSRKSTGSASGCSTPLKMPGATDP</sequence>
<dbReference type="PANTHER" id="PTHR11501">
    <property type="entry name" value="MICROTUBULE-ASSOCIATED PROTEIN"/>
    <property type="match status" value="1"/>
</dbReference>
<gene>
    <name evidence="8" type="ORF">L596_023595</name>
</gene>
<dbReference type="InterPro" id="IPR027324">
    <property type="entry name" value="MAP2/MAP4/Tau"/>
</dbReference>
<proteinExistence type="predicted"/>
<comment type="subcellular location">
    <subcellularLocation>
        <location evidence="1 6">Cytoplasm</location>
        <location evidence="1 6">Cytoskeleton</location>
    </subcellularLocation>
</comment>
<keyword evidence="4" id="KW-0677">Repeat</keyword>
<dbReference type="InterPro" id="IPR001084">
    <property type="entry name" value="MAP_tubulin-bd_rpt"/>
</dbReference>
<dbReference type="GO" id="GO:0000226">
    <property type="term" value="P:microtubule cytoskeleton organization"/>
    <property type="evidence" value="ECO:0007669"/>
    <property type="project" value="TreeGrafter"/>
</dbReference>
<feature type="compositionally biased region" description="Polar residues" evidence="7">
    <location>
        <begin position="1"/>
        <end position="11"/>
    </location>
</feature>
<feature type="compositionally biased region" description="Basic and acidic residues" evidence="7">
    <location>
        <begin position="157"/>
        <end position="179"/>
    </location>
</feature>
<evidence type="ECO:0000256" key="4">
    <source>
        <dbReference type="ARBA" id="ARBA00022737"/>
    </source>
</evidence>
<evidence type="ECO:0000256" key="7">
    <source>
        <dbReference type="SAM" id="MobiDB-lite"/>
    </source>
</evidence>
<keyword evidence="9" id="KW-1185">Reference proteome</keyword>
<dbReference type="EMBL" id="AZBU02000008">
    <property type="protein sequence ID" value="TKR67444.1"/>
    <property type="molecule type" value="Genomic_DNA"/>
</dbReference>
<dbReference type="PANTHER" id="PTHR11501:SF18">
    <property type="entry name" value="MICROTUBULE-ASSOCIATED PROTEIN"/>
    <property type="match status" value="1"/>
</dbReference>